<dbReference type="Proteomes" id="UP000800040">
    <property type="component" value="Unassembled WGS sequence"/>
</dbReference>
<dbReference type="PROSITE" id="PS51388">
    <property type="entry name" value="GED"/>
    <property type="match status" value="1"/>
</dbReference>
<dbReference type="GO" id="GO:0003924">
    <property type="term" value="F:GTPase activity"/>
    <property type="evidence" value="ECO:0007669"/>
    <property type="project" value="InterPro"/>
</dbReference>
<dbReference type="GO" id="GO:0016020">
    <property type="term" value="C:membrane"/>
    <property type="evidence" value="ECO:0007669"/>
    <property type="project" value="TreeGrafter"/>
</dbReference>
<dbReference type="GO" id="GO:0005739">
    <property type="term" value="C:mitochondrion"/>
    <property type="evidence" value="ECO:0007669"/>
    <property type="project" value="TreeGrafter"/>
</dbReference>
<keyword evidence="3" id="KW-1185">Reference proteome</keyword>
<accession>A0A6A5KVC5</accession>
<dbReference type="AlphaFoldDB" id="A0A6A5KVC5"/>
<dbReference type="PANTHER" id="PTHR11566">
    <property type="entry name" value="DYNAMIN"/>
    <property type="match status" value="1"/>
</dbReference>
<dbReference type="GO" id="GO:0048312">
    <property type="term" value="P:intracellular distribution of mitochondria"/>
    <property type="evidence" value="ECO:0007669"/>
    <property type="project" value="TreeGrafter"/>
</dbReference>
<evidence type="ECO:0000313" key="3">
    <source>
        <dbReference type="Proteomes" id="UP000800040"/>
    </source>
</evidence>
<dbReference type="GO" id="GO:0005525">
    <property type="term" value="F:GTP binding"/>
    <property type="evidence" value="ECO:0007669"/>
    <property type="project" value="InterPro"/>
</dbReference>
<dbReference type="OrthoDB" id="415706at2759"/>
<proteinExistence type="predicted"/>
<dbReference type="EMBL" id="ML975245">
    <property type="protein sequence ID" value="KAF1839329.1"/>
    <property type="molecule type" value="Genomic_DNA"/>
</dbReference>
<dbReference type="InterPro" id="IPR022812">
    <property type="entry name" value="Dynamin"/>
</dbReference>
<dbReference type="Gene3D" id="1.20.120.1240">
    <property type="entry name" value="Dynamin, middle domain"/>
    <property type="match status" value="1"/>
</dbReference>
<dbReference type="InterPro" id="IPR003130">
    <property type="entry name" value="GED"/>
</dbReference>
<dbReference type="GO" id="GO:0008017">
    <property type="term" value="F:microtubule binding"/>
    <property type="evidence" value="ECO:0007669"/>
    <property type="project" value="TreeGrafter"/>
</dbReference>
<feature type="domain" description="GED" evidence="1">
    <location>
        <begin position="341"/>
        <end position="432"/>
    </location>
</feature>
<dbReference type="Pfam" id="PF02212">
    <property type="entry name" value="GED"/>
    <property type="match status" value="1"/>
</dbReference>
<name>A0A6A5KVC5_9PLEO</name>
<dbReference type="InterPro" id="IPR020850">
    <property type="entry name" value="GED_dom"/>
</dbReference>
<protein>
    <recommendedName>
        <fullName evidence="1">GED domain-containing protein</fullName>
    </recommendedName>
</protein>
<dbReference type="PANTHER" id="PTHR11566:SF21">
    <property type="entry name" value="DYNAMIN RELATED PROTEIN 1, ISOFORM A"/>
    <property type="match status" value="1"/>
</dbReference>
<sequence length="446" mass="50358">MQKKPALDKGIKNLCDSSIGALSRPPRTSASLTSRPTIAWEVATGTSPNLRSPTSTNIEPQRHESGIKQCEYELAKLGASRPTISHQRKYLIKVSTRFSSLVKAAIDRVYTDGFFAGAKAPEAYSRRLRAVVQSTLSNFVEEMRSEGHAQIIQDEPTNYNDRCISRSHYVEDVKVLMKESRGRELLGTYRPLIVTELFSKQCKPWKGIVCTLSESILGSVYNTVNSVLQHIADEKTAAALLRDVVGLSLEGLKIKLATKVNEILEPHLSVHPITYNHYLTENLQKVQAARHRRELEGGLKSFFNEYELNQTEGDETYYFNTRVLLDTLVSHTEPDIDKFSCSMATNMMEAYYKVALKTLVDDISVLAIESCLIQKLPDILSPEVVYDLTDAETQRIAGENHESAAKRTRTIEKLRVLENRFMELKRLKKHNCFILGTQVCMPRNLC</sequence>
<gene>
    <name evidence="2" type="ORF">BDW02DRAFT_486694</name>
</gene>
<evidence type="ECO:0000259" key="1">
    <source>
        <dbReference type="PROSITE" id="PS51388"/>
    </source>
</evidence>
<reference evidence="2" key="1">
    <citation type="submission" date="2020-01" db="EMBL/GenBank/DDBJ databases">
        <authorList>
            <consortium name="DOE Joint Genome Institute"/>
            <person name="Haridas S."/>
            <person name="Albert R."/>
            <person name="Binder M."/>
            <person name="Bloem J."/>
            <person name="Labutti K."/>
            <person name="Salamov A."/>
            <person name="Andreopoulos B."/>
            <person name="Baker S.E."/>
            <person name="Barry K."/>
            <person name="Bills G."/>
            <person name="Bluhm B.H."/>
            <person name="Cannon C."/>
            <person name="Castanera R."/>
            <person name="Culley D.E."/>
            <person name="Daum C."/>
            <person name="Ezra D."/>
            <person name="Gonzalez J.B."/>
            <person name="Henrissat B."/>
            <person name="Kuo A."/>
            <person name="Liang C."/>
            <person name="Lipzen A."/>
            <person name="Lutzoni F."/>
            <person name="Magnuson J."/>
            <person name="Mondo S."/>
            <person name="Nolan M."/>
            <person name="Ohm R."/>
            <person name="Pangilinan J."/>
            <person name="Park H.-J."/>
            <person name="Ramirez L."/>
            <person name="Alfaro M."/>
            <person name="Sun H."/>
            <person name="Tritt A."/>
            <person name="Yoshinaga Y."/>
            <person name="Zwiers L.-H."/>
            <person name="Turgeon B.G."/>
            <person name="Goodwin S.B."/>
            <person name="Spatafora J.W."/>
            <person name="Crous P.W."/>
            <person name="Grigoriev I.V."/>
        </authorList>
    </citation>
    <scope>NUCLEOTIDE SEQUENCE</scope>
    <source>
        <strain evidence="2">P77</strain>
    </source>
</reference>
<organism evidence="2 3">
    <name type="scientific">Decorospora gaudefroyi</name>
    <dbReference type="NCBI Taxonomy" id="184978"/>
    <lineage>
        <taxon>Eukaryota</taxon>
        <taxon>Fungi</taxon>
        <taxon>Dikarya</taxon>
        <taxon>Ascomycota</taxon>
        <taxon>Pezizomycotina</taxon>
        <taxon>Dothideomycetes</taxon>
        <taxon>Pleosporomycetidae</taxon>
        <taxon>Pleosporales</taxon>
        <taxon>Pleosporineae</taxon>
        <taxon>Pleosporaceae</taxon>
        <taxon>Decorospora</taxon>
    </lineage>
</organism>
<dbReference type="GO" id="GO:0006897">
    <property type="term" value="P:endocytosis"/>
    <property type="evidence" value="ECO:0007669"/>
    <property type="project" value="TreeGrafter"/>
</dbReference>
<dbReference type="GO" id="GO:0000266">
    <property type="term" value="P:mitochondrial fission"/>
    <property type="evidence" value="ECO:0007669"/>
    <property type="project" value="TreeGrafter"/>
</dbReference>
<dbReference type="GO" id="GO:0005874">
    <property type="term" value="C:microtubule"/>
    <property type="evidence" value="ECO:0007669"/>
    <property type="project" value="TreeGrafter"/>
</dbReference>
<evidence type="ECO:0000313" key="2">
    <source>
        <dbReference type="EMBL" id="KAF1839329.1"/>
    </source>
</evidence>
<dbReference type="GO" id="GO:0016559">
    <property type="term" value="P:peroxisome fission"/>
    <property type="evidence" value="ECO:0007669"/>
    <property type="project" value="TreeGrafter"/>
</dbReference>